<sequence length="1377" mass="145781">MAKMKLKDRLAKLMGMRQKTLTDGQHKTSSSEVLTIVPDVRAEVAADASSMLSGEDETKSNRSVGSEVKRKLATFLEPWRKPGVADSQESTPTCSPAKLPSPTEENEEESEDEEGEAVQPLPGQPPRRQALDAGAGNAGGSPPRDGTQGPAAATAVAVTLAAGSALRELDRRSLAMQRKLQQLSMANGTATSASSLETTSVASLGSSSLVAGQAFMLSSSALAAMLPQRDSGSSWQPRRDSNGSMARRDSLQSNGSSAVGPDAELEGLVWQLVEGSVEGRSAAAERLFNRTAEDEALRLKASTLATITPLTRLLYDGRERGRMYAAYALSSIILPSTPLADMRAAGTIPALINVLNSSKVLASKKGAMRALGRLARSADTATEIVASGGLPPIIALLDSDDPALVRRCLIALYFIGADREQLQLEIMQAGAVPGAVRLCSSSYSEVQAEAADLLKVLARNPRAAAVTVDAGGLEALGGVAAQGMSARAKEGAIKALQRLANMPALHDMVMGSAAAMFLDTQASTSDGSEVSKLADLMTQGLPSERQQAAAVIEDVAAADPEVSRDLAGAGVVEPLVDMLQSGNSQGQLYACRALAQMAIDKVARAHIIAAGAIPHLIYVLQDNSGAGGAAAGTMEKLAEHSGAASAMIQAHGVEALLGLLEQGGPDCSLPVISALHHLFPVDPSVAQRVVAAGGVEVLVRKSCRGATEVRIAALALLRDVLQASQHQLVPGIVARLAAVEHSPSEEVRALAGAVLDGALGAGPLVRAARKLQGRVGQLLMRIRKDVNVAAALEEALRLIPRSAFLPFSSSEEAWRCQSVMVGEAGVVMGNPQVEALALQALAPQPGHTFLDVGAGTGYLTLLAAHLMGETGRTVGVELVQSAVDYASERLRALHEDTGLGYLPLTFVHGSIFGDSLAASLGKFDRIHVGANCPKSRLRDLLRLLKPGGKMAVPCEGQLLLLTQPAGGPVPEPVVLGMVPASDSLIDDTIQGPSTPNPDAKEAHLATSPMASSPSRARSTGGTATLPSPRWPGPNSRESPLEPIKQALTGRTGSSGRHTWSSHHSSVSDSGILNSQAAINVERVEAEEDNGWFISRSDIRICRNAEGRKCRLGEGGFGVVYKALMNGVDEVAVKLVKADKPSAKELSLFHKEVKVLRQLHHRNIVQFYGACLDPGSMFFATELMKGGDLYSALRHHPETMRWERLGRKGHRPETMRWERLGRKVALDVALGVNYLHTRRPPMMHRDLKSPNVLLSEEGVAKIADVGMVRNQVKDLVTAQPVMTPLWAAPEVIRHERASIKADVWSYGILIWELISGADITEHQPLAIARQMQPGTGQHKTLELPATCPPIAARIFVECTRMDPDARPTAQQIVEWLRK</sequence>
<feature type="compositionally biased region" description="Polar residues" evidence="8">
    <location>
        <begin position="1048"/>
        <end position="1058"/>
    </location>
</feature>
<evidence type="ECO:0000256" key="1">
    <source>
        <dbReference type="ARBA" id="ARBA00022527"/>
    </source>
</evidence>
<dbReference type="SMART" id="SM00185">
    <property type="entry name" value="ARM"/>
    <property type="match status" value="8"/>
</dbReference>
<dbReference type="Gene3D" id="1.25.10.10">
    <property type="entry name" value="Leucine-rich Repeat Variant"/>
    <property type="match status" value="2"/>
</dbReference>
<dbReference type="PANTHER" id="PTHR44329">
    <property type="entry name" value="SERINE/THREONINE-PROTEIN KINASE TNNI3K-RELATED"/>
    <property type="match status" value="1"/>
</dbReference>
<keyword evidence="4" id="KW-0418">Kinase</keyword>
<dbReference type="PROSITE" id="PS00108">
    <property type="entry name" value="PROTEIN_KINASE_ST"/>
    <property type="match status" value="1"/>
</dbReference>
<dbReference type="CDD" id="cd02440">
    <property type="entry name" value="AdoMet_MTases"/>
    <property type="match status" value="1"/>
</dbReference>
<dbReference type="SMART" id="SM00220">
    <property type="entry name" value="S_TKc"/>
    <property type="match status" value="1"/>
</dbReference>
<evidence type="ECO:0000256" key="3">
    <source>
        <dbReference type="ARBA" id="ARBA00022741"/>
    </source>
</evidence>
<dbReference type="SUPFAM" id="SSF56112">
    <property type="entry name" value="Protein kinase-like (PK-like)"/>
    <property type="match status" value="1"/>
</dbReference>
<organism evidence="10 11">
    <name type="scientific">[Myrmecia] bisecta</name>
    <dbReference type="NCBI Taxonomy" id="41462"/>
    <lineage>
        <taxon>Eukaryota</taxon>
        <taxon>Viridiplantae</taxon>
        <taxon>Chlorophyta</taxon>
        <taxon>core chlorophytes</taxon>
        <taxon>Trebouxiophyceae</taxon>
        <taxon>Trebouxiales</taxon>
        <taxon>Trebouxiaceae</taxon>
        <taxon>Myrmecia</taxon>
    </lineage>
</organism>
<comment type="caution">
    <text evidence="10">The sequence shown here is derived from an EMBL/GenBank/DDBJ whole genome shotgun (WGS) entry which is preliminary data.</text>
</comment>
<keyword evidence="1" id="KW-0723">Serine/threonine-protein kinase</keyword>
<dbReference type="InterPro" id="IPR000719">
    <property type="entry name" value="Prot_kinase_dom"/>
</dbReference>
<proteinExistence type="predicted"/>
<keyword evidence="5 7" id="KW-0067">ATP-binding</keyword>
<keyword evidence="2" id="KW-0808">Transferase</keyword>
<dbReference type="InterPro" id="IPR011989">
    <property type="entry name" value="ARM-like"/>
</dbReference>
<evidence type="ECO:0000313" key="11">
    <source>
        <dbReference type="Proteomes" id="UP001489004"/>
    </source>
</evidence>
<feature type="region of interest" description="Disordered" evidence="8">
    <location>
        <begin position="48"/>
        <end position="152"/>
    </location>
</feature>
<dbReference type="GO" id="GO:0005524">
    <property type="term" value="F:ATP binding"/>
    <property type="evidence" value="ECO:0007669"/>
    <property type="project" value="UniProtKB-UniRule"/>
</dbReference>
<evidence type="ECO:0000259" key="9">
    <source>
        <dbReference type="PROSITE" id="PS50011"/>
    </source>
</evidence>
<dbReference type="PROSITE" id="PS50011">
    <property type="entry name" value="PROTEIN_KINASE_DOM"/>
    <property type="match status" value="1"/>
</dbReference>
<dbReference type="Pfam" id="PF01135">
    <property type="entry name" value="PCMT"/>
    <property type="match status" value="1"/>
</dbReference>
<feature type="compositionally biased region" description="Acidic residues" evidence="8">
    <location>
        <begin position="104"/>
        <end position="116"/>
    </location>
</feature>
<dbReference type="PROSITE" id="PS00107">
    <property type="entry name" value="PROTEIN_KINASE_ATP"/>
    <property type="match status" value="1"/>
</dbReference>
<dbReference type="PRINTS" id="PR00109">
    <property type="entry name" value="TYRKINASE"/>
</dbReference>
<dbReference type="Proteomes" id="UP001489004">
    <property type="component" value="Unassembled WGS sequence"/>
</dbReference>
<keyword evidence="3 7" id="KW-0547">Nucleotide-binding</keyword>
<feature type="repeat" description="ARM" evidence="6">
    <location>
        <begin position="611"/>
        <end position="652"/>
    </location>
</feature>
<feature type="compositionally biased region" description="Basic and acidic residues" evidence="8">
    <location>
        <begin position="237"/>
        <end position="250"/>
    </location>
</feature>
<dbReference type="Gene3D" id="3.40.50.150">
    <property type="entry name" value="Vaccinia Virus protein VP39"/>
    <property type="match status" value="1"/>
</dbReference>
<accession>A0AAW1PGW1</accession>
<dbReference type="InterPro" id="IPR051681">
    <property type="entry name" value="Ser/Thr_Kinases-Pseudokinases"/>
</dbReference>
<protein>
    <recommendedName>
        <fullName evidence="9">Protein kinase domain-containing protein</fullName>
    </recommendedName>
</protein>
<name>A0AAW1PGW1_9CHLO</name>
<evidence type="ECO:0000256" key="7">
    <source>
        <dbReference type="PROSITE-ProRule" id="PRU10141"/>
    </source>
</evidence>
<dbReference type="Pfam" id="PF00514">
    <property type="entry name" value="Arm"/>
    <property type="match status" value="1"/>
</dbReference>
<evidence type="ECO:0000256" key="5">
    <source>
        <dbReference type="ARBA" id="ARBA00022840"/>
    </source>
</evidence>
<dbReference type="InterPro" id="IPR011009">
    <property type="entry name" value="Kinase-like_dom_sf"/>
</dbReference>
<dbReference type="InterPro" id="IPR001245">
    <property type="entry name" value="Ser-Thr/Tyr_kinase_cat_dom"/>
</dbReference>
<feature type="region of interest" description="Disordered" evidence="8">
    <location>
        <begin position="984"/>
        <end position="1070"/>
    </location>
</feature>
<feature type="repeat" description="ARM" evidence="6">
    <location>
        <begin position="346"/>
        <end position="389"/>
    </location>
</feature>
<dbReference type="GO" id="GO:0004674">
    <property type="term" value="F:protein serine/threonine kinase activity"/>
    <property type="evidence" value="ECO:0007669"/>
    <property type="project" value="UniProtKB-KW"/>
</dbReference>
<dbReference type="PROSITE" id="PS50176">
    <property type="entry name" value="ARM_REPEAT"/>
    <property type="match status" value="2"/>
</dbReference>
<gene>
    <name evidence="10" type="ORF">WJX72_007116</name>
</gene>
<dbReference type="InterPro" id="IPR016024">
    <property type="entry name" value="ARM-type_fold"/>
</dbReference>
<feature type="binding site" evidence="7">
    <location>
        <position position="1133"/>
    </location>
    <ligand>
        <name>ATP</name>
        <dbReference type="ChEBI" id="CHEBI:30616"/>
    </ligand>
</feature>
<evidence type="ECO:0000256" key="4">
    <source>
        <dbReference type="ARBA" id="ARBA00022777"/>
    </source>
</evidence>
<reference evidence="10 11" key="1">
    <citation type="journal article" date="2024" name="Nat. Commun.">
        <title>Phylogenomics reveals the evolutionary origins of lichenization in chlorophyte algae.</title>
        <authorList>
            <person name="Puginier C."/>
            <person name="Libourel C."/>
            <person name="Otte J."/>
            <person name="Skaloud P."/>
            <person name="Haon M."/>
            <person name="Grisel S."/>
            <person name="Petersen M."/>
            <person name="Berrin J.G."/>
            <person name="Delaux P.M."/>
            <person name="Dal Grande F."/>
            <person name="Keller J."/>
        </authorList>
    </citation>
    <scope>NUCLEOTIDE SEQUENCE [LARGE SCALE GENOMIC DNA]</scope>
    <source>
        <strain evidence="10 11">SAG 2043</strain>
    </source>
</reference>
<dbReference type="InterPro" id="IPR000225">
    <property type="entry name" value="Armadillo"/>
</dbReference>
<evidence type="ECO:0000256" key="8">
    <source>
        <dbReference type="SAM" id="MobiDB-lite"/>
    </source>
</evidence>
<evidence type="ECO:0000256" key="6">
    <source>
        <dbReference type="PROSITE-ProRule" id="PRU00259"/>
    </source>
</evidence>
<dbReference type="Pfam" id="PF07714">
    <property type="entry name" value="PK_Tyr_Ser-Thr"/>
    <property type="match status" value="1"/>
</dbReference>
<dbReference type="SUPFAM" id="SSF53335">
    <property type="entry name" value="S-adenosyl-L-methionine-dependent methyltransferases"/>
    <property type="match status" value="1"/>
</dbReference>
<feature type="region of interest" description="Disordered" evidence="8">
    <location>
        <begin position="227"/>
        <end position="260"/>
    </location>
</feature>
<feature type="domain" description="Protein kinase" evidence="9">
    <location>
        <begin position="1105"/>
        <end position="1377"/>
    </location>
</feature>
<dbReference type="SUPFAM" id="SSF48371">
    <property type="entry name" value="ARM repeat"/>
    <property type="match status" value="1"/>
</dbReference>
<keyword evidence="11" id="KW-1185">Reference proteome</keyword>
<dbReference type="Gene3D" id="1.10.510.10">
    <property type="entry name" value="Transferase(Phosphotransferase) domain 1"/>
    <property type="match status" value="1"/>
</dbReference>
<dbReference type="InterPro" id="IPR008271">
    <property type="entry name" value="Ser/Thr_kinase_AS"/>
</dbReference>
<dbReference type="InterPro" id="IPR017441">
    <property type="entry name" value="Protein_kinase_ATP_BS"/>
</dbReference>
<feature type="compositionally biased region" description="Low complexity" evidence="8">
    <location>
        <begin position="1006"/>
        <end position="1019"/>
    </location>
</feature>
<dbReference type="CDD" id="cd13999">
    <property type="entry name" value="STKc_MAP3K-like"/>
    <property type="match status" value="1"/>
</dbReference>
<evidence type="ECO:0000313" key="10">
    <source>
        <dbReference type="EMBL" id="KAK9807718.1"/>
    </source>
</evidence>
<dbReference type="InterPro" id="IPR029063">
    <property type="entry name" value="SAM-dependent_MTases_sf"/>
</dbReference>
<dbReference type="EMBL" id="JALJOR010000012">
    <property type="protein sequence ID" value="KAK9807718.1"/>
    <property type="molecule type" value="Genomic_DNA"/>
</dbReference>
<evidence type="ECO:0000256" key="2">
    <source>
        <dbReference type="ARBA" id="ARBA00022679"/>
    </source>
</evidence>